<comment type="caution">
    <text evidence="4">The sequence shown here is derived from an EMBL/GenBank/DDBJ whole genome shotgun (WGS) entry which is preliminary data.</text>
</comment>
<name>A0ABQ6BTY7_9NEIS</name>
<reference evidence="5" key="1">
    <citation type="journal article" date="2019" name="Int. J. Syst. Evol. Microbiol.">
        <title>The Global Catalogue of Microorganisms (GCM) 10K type strain sequencing project: providing services to taxonomists for standard genome sequencing and annotation.</title>
        <authorList>
            <consortium name="The Broad Institute Genomics Platform"/>
            <consortium name="The Broad Institute Genome Sequencing Center for Infectious Disease"/>
            <person name="Wu L."/>
            <person name="Ma J."/>
        </authorList>
    </citation>
    <scope>NUCLEOTIDE SEQUENCE [LARGE SCALE GENOMIC DNA]</scope>
    <source>
        <strain evidence="5">NBRC 104970</strain>
    </source>
</reference>
<keyword evidence="1" id="KW-0808">Transferase</keyword>
<dbReference type="InterPro" id="IPR016181">
    <property type="entry name" value="Acyl_CoA_acyltransferase"/>
</dbReference>
<evidence type="ECO:0000256" key="1">
    <source>
        <dbReference type="ARBA" id="ARBA00022679"/>
    </source>
</evidence>
<accession>A0ABQ6BTY7</accession>
<dbReference type="Proteomes" id="UP001156836">
    <property type="component" value="Unassembled WGS sequence"/>
</dbReference>
<evidence type="ECO:0000259" key="3">
    <source>
        <dbReference type="PROSITE" id="PS51186"/>
    </source>
</evidence>
<dbReference type="Pfam" id="PF00583">
    <property type="entry name" value="Acetyltransf_1"/>
    <property type="match status" value="1"/>
</dbReference>
<dbReference type="CDD" id="cd04301">
    <property type="entry name" value="NAT_SF"/>
    <property type="match status" value="1"/>
</dbReference>
<gene>
    <name evidence="4" type="ORF">GCM10007860_20650</name>
</gene>
<dbReference type="InterPro" id="IPR050832">
    <property type="entry name" value="Bact_Acetyltransf"/>
</dbReference>
<evidence type="ECO:0000313" key="4">
    <source>
        <dbReference type="EMBL" id="GLS04917.1"/>
    </source>
</evidence>
<keyword evidence="2" id="KW-0012">Acyltransferase</keyword>
<evidence type="ECO:0000313" key="5">
    <source>
        <dbReference type="Proteomes" id="UP001156836"/>
    </source>
</evidence>
<dbReference type="Gene3D" id="3.40.630.30">
    <property type="match status" value="1"/>
</dbReference>
<evidence type="ECO:0000256" key="2">
    <source>
        <dbReference type="ARBA" id="ARBA00023315"/>
    </source>
</evidence>
<organism evidence="4 5">
    <name type="scientific">Chitiniphilus shinanonensis</name>
    <dbReference type="NCBI Taxonomy" id="553088"/>
    <lineage>
        <taxon>Bacteria</taxon>
        <taxon>Pseudomonadati</taxon>
        <taxon>Pseudomonadota</taxon>
        <taxon>Betaproteobacteria</taxon>
        <taxon>Neisseriales</taxon>
        <taxon>Chitinibacteraceae</taxon>
        <taxon>Chitiniphilus</taxon>
    </lineage>
</organism>
<dbReference type="EMBL" id="BSOZ01000029">
    <property type="protein sequence ID" value="GLS04917.1"/>
    <property type="molecule type" value="Genomic_DNA"/>
</dbReference>
<dbReference type="SUPFAM" id="SSF55729">
    <property type="entry name" value="Acyl-CoA N-acyltransferases (Nat)"/>
    <property type="match status" value="1"/>
</dbReference>
<sequence>MIAPAGADDAPAILALQRLAYRSEAERYNDWNLPPLTQTLAALQAEFESAIVLKAELDGELIGSVRATRIDGEGRIGRLIVHPDRQRQGIGSALLRAIESACGTERFTLFTGIRSEGNLRLYRRHGYTVSHTTALSPTVELVHLEKQRG</sequence>
<dbReference type="PANTHER" id="PTHR43877">
    <property type="entry name" value="AMINOALKYLPHOSPHONATE N-ACETYLTRANSFERASE-RELATED-RELATED"/>
    <property type="match status" value="1"/>
</dbReference>
<feature type="domain" description="N-acetyltransferase" evidence="3">
    <location>
        <begin position="1"/>
        <end position="149"/>
    </location>
</feature>
<keyword evidence="5" id="KW-1185">Reference proteome</keyword>
<dbReference type="PROSITE" id="PS51186">
    <property type="entry name" value="GNAT"/>
    <property type="match status" value="1"/>
</dbReference>
<protein>
    <submittedName>
        <fullName evidence="4">N-acetyltransferase</fullName>
    </submittedName>
</protein>
<proteinExistence type="predicted"/>
<dbReference type="InterPro" id="IPR000182">
    <property type="entry name" value="GNAT_dom"/>
</dbReference>